<organism evidence="1">
    <name type="scientific">Gaeavirus sp</name>
    <dbReference type="NCBI Taxonomy" id="2487767"/>
    <lineage>
        <taxon>Viruses</taxon>
        <taxon>Varidnaviria</taxon>
        <taxon>Bamfordvirae</taxon>
        <taxon>Nucleocytoviricota</taxon>
        <taxon>Megaviricetes</taxon>
        <taxon>Imitervirales</taxon>
        <taxon>Mimiviridae</taxon>
        <taxon>Klosneuvirinae</taxon>
    </lineage>
</organism>
<dbReference type="InterPro" id="IPR023292">
    <property type="entry name" value="NTP_PyroPHydrolase-like_dom_sf"/>
</dbReference>
<dbReference type="Pfam" id="PF01503">
    <property type="entry name" value="PRA-PH"/>
    <property type="match status" value="1"/>
</dbReference>
<dbReference type="Gene3D" id="1.10.3420.10">
    <property type="entry name" value="putative ntp pyrophosphohydrolase like domain"/>
    <property type="match status" value="2"/>
</dbReference>
<dbReference type="GO" id="GO:0016787">
    <property type="term" value="F:hydrolase activity"/>
    <property type="evidence" value="ECO:0007669"/>
    <property type="project" value="UniProtKB-KW"/>
</dbReference>
<protein>
    <submittedName>
        <fullName evidence="1">Putative pyrophosphohydrolase</fullName>
    </submittedName>
</protein>
<name>A0A3G5A1F5_9VIRU</name>
<keyword evidence="1" id="KW-0378">Hydrolase</keyword>
<dbReference type="InterPro" id="IPR033653">
    <property type="entry name" value="NTP-PPase_DR2231-like"/>
</dbReference>
<dbReference type="InterPro" id="IPR021130">
    <property type="entry name" value="PRib-ATP_PPHydrolase-like"/>
</dbReference>
<proteinExistence type="predicted"/>
<accession>A0A3G5A1F5</accession>
<evidence type="ECO:0000313" key="1">
    <source>
        <dbReference type="EMBL" id="AYV80021.1"/>
    </source>
</evidence>
<gene>
    <name evidence="1" type="ORF">Gaeavirus5_18</name>
</gene>
<reference evidence="1" key="1">
    <citation type="submission" date="2018-10" db="EMBL/GenBank/DDBJ databases">
        <title>Hidden diversity of soil giant viruses.</title>
        <authorList>
            <person name="Schulz F."/>
            <person name="Alteio L."/>
            <person name="Goudeau D."/>
            <person name="Ryan E.M."/>
            <person name="Malmstrom R.R."/>
            <person name="Blanchard J."/>
            <person name="Woyke T."/>
        </authorList>
    </citation>
    <scope>NUCLEOTIDE SEQUENCE</scope>
    <source>
        <strain evidence="1">GAV1</strain>
    </source>
</reference>
<sequence>MSTYDNICVLTSEFNYLAGVINYKFDPETAVPNIQKFDSESKEFNIVQVKLRHSLIHEEIHELQDAIAENNITEIIDALCDILYVVAGARIYFNLHTNDDFQSRMENLILSKPTHTFNTETIKSILLNNELKLDLSHKLCLYSDLLNELTASILTGHNEIPEIIEQYTSILNNIVLNVLTFANMIDIDIYKLFLIVHSSNMTKFCLTHTDAESTITWYKEHEKRYTQPTYKQIIYDSKIYYVIYDNVTNKVLKSFYYIPVNFS</sequence>
<dbReference type="EMBL" id="MK072203">
    <property type="protein sequence ID" value="AYV80021.1"/>
    <property type="molecule type" value="Genomic_DNA"/>
</dbReference>
<dbReference type="CDD" id="cd11530">
    <property type="entry name" value="NTP-PPase_DR2231_like"/>
    <property type="match status" value="1"/>
</dbReference>
<dbReference type="SUPFAM" id="SSF101386">
    <property type="entry name" value="all-alpha NTP pyrophosphatases"/>
    <property type="match status" value="1"/>
</dbReference>